<dbReference type="InterPro" id="IPR036864">
    <property type="entry name" value="Zn2-C6_fun-type_DNA-bd_sf"/>
</dbReference>
<dbReference type="Pfam" id="PF04082">
    <property type="entry name" value="Fungal_trans"/>
    <property type="match status" value="1"/>
</dbReference>
<dbReference type="CDD" id="cd12148">
    <property type="entry name" value="fungal_TF_MHR"/>
    <property type="match status" value="1"/>
</dbReference>
<evidence type="ECO:0000256" key="2">
    <source>
        <dbReference type="ARBA" id="ARBA00022723"/>
    </source>
</evidence>
<keyword evidence="3" id="KW-0539">Nucleus</keyword>
<feature type="region of interest" description="Disordered" evidence="4">
    <location>
        <begin position="1"/>
        <end position="24"/>
    </location>
</feature>
<evidence type="ECO:0000256" key="3">
    <source>
        <dbReference type="ARBA" id="ARBA00023242"/>
    </source>
</evidence>
<keyword evidence="7" id="KW-1185">Reference proteome</keyword>
<comment type="caution">
    <text evidence="6">The sequence shown here is derived from an EMBL/GenBank/DDBJ whole genome shotgun (WGS) entry which is preliminary data.</text>
</comment>
<evidence type="ECO:0000256" key="4">
    <source>
        <dbReference type="SAM" id="MobiDB-lite"/>
    </source>
</evidence>
<proteinExistence type="predicted"/>
<feature type="compositionally biased region" description="Low complexity" evidence="4">
    <location>
        <begin position="118"/>
        <end position="141"/>
    </location>
</feature>
<dbReference type="EMBL" id="CAWUHC010000005">
    <property type="protein sequence ID" value="CAK7210791.1"/>
    <property type="molecule type" value="Genomic_DNA"/>
</dbReference>
<comment type="subcellular location">
    <subcellularLocation>
        <location evidence="1">Nucleus</location>
    </subcellularLocation>
</comment>
<dbReference type="CDD" id="cd00067">
    <property type="entry name" value="GAL4"/>
    <property type="match status" value="1"/>
</dbReference>
<evidence type="ECO:0000256" key="1">
    <source>
        <dbReference type="ARBA" id="ARBA00004123"/>
    </source>
</evidence>
<feature type="domain" description="Zn(2)-C6 fungal-type" evidence="5">
    <location>
        <begin position="28"/>
        <end position="57"/>
    </location>
</feature>
<evidence type="ECO:0000259" key="5">
    <source>
        <dbReference type="PROSITE" id="PS50048"/>
    </source>
</evidence>
<organism evidence="6 7">
    <name type="scientific">Sporothrix bragantina</name>
    <dbReference type="NCBI Taxonomy" id="671064"/>
    <lineage>
        <taxon>Eukaryota</taxon>
        <taxon>Fungi</taxon>
        <taxon>Dikarya</taxon>
        <taxon>Ascomycota</taxon>
        <taxon>Pezizomycotina</taxon>
        <taxon>Sordariomycetes</taxon>
        <taxon>Sordariomycetidae</taxon>
        <taxon>Ophiostomatales</taxon>
        <taxon>Ophiostomataceae</taxon>
        <taxon>Sporothrix</taxon>
    </lineage>
</organism>
<dbReference type="PROSITE" id="PS50048">
    <property type="entry name" value="ZN2_CY6_FUNGAL_2"/>
    <property type="match status" value="1"/>
</dbReference>
<feature type="region of interest" description="Disordered" evidence="4">
    <location>
        <begin position="106"/>
        <end position="171"/>
    </location>
</feature>
<dbReference type="InterPro" id="IPR050613">
    <property type="entry name" value="Sec_Metabolite_Reg"/>
</dbReference>
<dbReference type="InterPro" id="IPR001138">
    <property type="entry name" value="Zn2Cys6_DnaBD"/>
</dbReference>
<sequence>MTLPSAPSTPTSPTSTVAAPPPSKHAHACTVCARRKVRCDKADPCFHCKKARIACVYEAPSAQSRPRPRKRAADAELLARLERYEALMQQHGVAYESATHRWVASGWENNGGQTESQVPVSAPLSAPLSAASGPPSTQPFSFDPPPLVPPTASDYDQYNSSPATSSSTMVDEPCMWQDLPVELRYPPVQALRASDDPLLHPTPSLQSILTEAAVGNAPPLSQLHPPPRQIFALWQRFLDGVNPLTKLVHVPTLQPRVLDASADVESVPPPLNALLFSVYLLAITAMSQAECETLFGEPKVDLLLRYRVATLRALVAADFMVARDLEVLQALMLFLMADPESDLTGSLVGMAMRLGQRLGLHLAGNPASKLSVFDREMRIRLWWALCGLWARAGLTHPTALKTSLLELGDVRLPLNVNDADLHPDMTEEPVSSLKPTEMLCVLVKYEFTNWVRHSPATTQTFENIVRSGGMASTSSQCAMRTIKMSTAEGRPPKKEEDAVQRIGKVYEEKFVRRLDTRIPLHGLAHAMIRLALARMRFKLYHPRNFATSAGAAQLASSGWQVPTPGRRLSASLLFDTALCLLETLDYSVQSAFASHIYMYMTLQFQLDAYICVLSELRRRTSGERVTLAWRLVEGLYTEHPEIISPTETNNVHKGFFLALGDLTLEAWAAREAALRAEEGDNVVIPIFIQQLRESKAQAQDGTTASPYANVPVDEVDIGWACWEDFLRL</sequence>
<feature type="compositionally biased region" description="Polar residues" evidence="4">
    <location>
        <begin position="107"/>
        <end position="117"/>
    </location>
</feature>
<gene>
    <name evidence="6" type="ORF">SBRCBS47491_000898</name>
</gene>
<accession>A0ABP0AU59</accession>
<evidence type="ECO:0000313" key="6">
    <source>
        <dbReference type="EMBL" id="CAK7210791.1"/>
    </source>
</evidence>
<dbReference type="PANTHER" id="PTHR31001">
    <property type="entry name" value="UNCHARACTERIZED TRANSCRIPTIONAL REGULATORY PROTEIN"/>
    <property type="match status" value="1"/>
</dbReference>
<dbReference type="Proteomes" id="UP001642406">
    <property type="component" value="Unassembled WGS sequence"/>
</dbReference>
<dbReference type="SMART" id="SM00066">
    <property type="entry name" value="GAL4"/>
    <property type="match status" value="1"/>
</dbReference>
<dbReference type="PROSITE" id="PS00463">
    <property type="entry name" value="ZN2_CY6_FUNGAL_1"/>
    <property type="match status" value="1"/>
</dbReference>
<reference evidence="6 7" key="1">
    <citation type="submission" date="2024-01" db="EMBL/GenBank/DDBJ databases">
        <authorList>
            <person name="Allen C."/>
            <person name="Tagirdzhanova G."/>
        </authorList>
    </citation>
    <scope>NUCLEOTIDE SEQUENCE [LARGE SCALE GENOMIC DNA]</scope>
</reference>
<keyword evidence="2" id="KW-0479">Metal-binding</keyword>
<feature type="compositionally biased region" description="Polar residues" evidence="4">
    <location>
        <begin position="154"/>
        <end position="169"/>
    </location>
</feature>
<dbReference type="Pfam" id="PF00172">
    <property type="entry name" value="Zn_clus"/>
    <property type="match status" value="1"/>
</dbReference>
<dbReference type="InterPro" id="IPR007219">
    <property type="entry name" value="XnlR_reg_dom"/>
</dbReference>
<name>A0ABP0AU59_9PEZI</name>
<dbReference type="SUPFAM" id="SSF57701">
    <property type="entry name" value="Zn2/Cys6 DNA-binding domain"/>
    <property type="match status" value="1"/>
</dbReference>
<dbReference type="Gene3D" id="4.10.240.10">
    <property type="entry name" value="Zn(2)-C6 fungal-type DNA-binding domain"/>
    <property type="match status" value="1"/>
</dbReference>
<feature type="compositionally biased region" description="Low complexity" evidence="4">
    <location>
        <begin position="1"/>
        <end position="18"/>
    </location>
</feature>
<evidence type="ECO:0000313" key="7">
    <source>
        <dbReference type="Proteomes" id="UP001642406"/>
    </source>
</evidence>
<dbReference type="PANTHER" id="PTHR31001:SF85">
    <property type="entry name" value="ZN(II)2CYS6 TRANSCRIPTION FACTOR (EUROFUNG)"/>
    <property type="match status" value="1"/>
</dbReference>
<protein>
    <recommendedName>
        <fullName evidence="5">Zn(2)-C6 fungal-type domain-containing protein</fullName>
    </recommendedName>
</protein>